<name>A0A2G5VF85_9PELO</name>
<dbReference type="InterPro" id="IPR024079">
    <property type="entry name" value="MetalloPept_cat_dom_sf"/>
</dbReference>
<dbReference type="GO" id="GO:0006508">
    <property type="term" value="P:proteolysis"/>
    <property type="evidence" value="ECO:0007669"/>
    <property type="project" value="InterPro"/>
</dbReference>
<dbReference type="Pfam" id="PF01400">
    <property type="entry name" value="Astacin"/>
    <property type="match status" value="1"/>
</dbReference>
<protein>
    <recommendedName>
        <fullName evidence="3">Peptidase M12A domain-containing protein</fullName>
    </recommendedName>
</protein>
<organism evidence="4 5">
    <name type="scientific">Caenorhabditis nigoni</name>
    <dbReference type="NCBI Taxonomy" id="1611254"/>
    <lineage>
        <taxon>Eukaryota</taxon>
        <taxon>Metazoa</taxon>
        <taxon>Ecdysozoa</taxon>
        <taxon>Nematoda</taxon>
        <taxon>Chromadorea</taxon>
        <taxon>Rhabditida</taxon>
        <taxon>Rhabditina</taxon>
        <taxon>Rhabditomorpha</taxon>
        <taxon>Rhabditoidea</taxon>
        <taxon>Rhabditidae</taxon>
        <taxon>Peloderinae</taxon>
        <taxon>Caenorhabditis</taxon>
    </lineage>
</organism>
<accession>A0A2G5VF85</accession>
<dbReference type="Gene3D" id="3.40.390.10">
    <property type="entry name" value="Collagenase (Catalytic Domain)"/>
    <property type="match status" value="1"/>
</dbReference>
<comment type="caution">
    <text evidence="1">Lacks conserved residue(s) required for the propagation of feature annotation.</text>
</comment>
<dbReference type="SUPFAM" id="SSF55486">
    <property type="entry name" value="Metalloproteases ('zincins'), catalytic domain"/>
    <property type="match status" value="1"/>
</dbReference>
<keyword evidence="2" id="KW-0732">Signal</keyword>
<comment type="caution">
    <text evidence="4">The sequence shown here is derived from an EMBL/GenBank/DDBJ whole genome shotgun (WGS) entry which is preliminary data.</text>
</comment>
<evidence type="ECO:0000259" key="3">
    <source>
        <dbReference type="PROSITE" id="PS51864"/>
    </source>
</evidence>
<keyword evidence="5" id="KW-1185">Reference proteome</keyword>
<gene>
    <name evidence="4" type="primary">Cni-nas-5</name>
    <name evidence="4" type="synonym">Cnig_chr_I.g1333</name>
    <name evidence="4" type="ORF">B9Z55_001333</name>
</gene>
<evidence type="ECO:0000256" key="2">
    <source>
        <dbReference type="SAM" id="SignalP"/>
    </source>
</evidence>
<sequence>MDIKQILLSLTLIVSVADSRGRRINIYGAENGHSDIVQLRGNSGAQQVYSSPIREKRPKFRNALLSNSPLKWSKMQDSDGNYLIPFVISGSYDSVEQKIIKTAMEKIAANTCIRLIPRTNQPDYAEILNKKGQGFEIFKEP</sequence>
<evidence type="ECO:0000313" key="5">
    <source>
        <dbReference type="Proteomes" id="UP000230233"/>
    </source>
</evidence>
<feature type="signal peptide" evidence="2">
    <location>
        <begin position="1"/>
        <end position="21"/>
    </location>
</feature>
<feature type="chain" id="PRO_5013707407" description="Peptidase M12A domain-containing protein" evidence="2">
    <location>
        <begin position="22"/>
        <end position="141"/>
    </location>
</feature>
<dbReference type="Proteomes" id="UP000230233">
    <property type="component" value="Chromosome I"/>
</dbReference>
<dbReference type="PROSITE" id="PS51864">
    <property type="entry name" value="ASTACIN"/>
    <property type="match status" value="1"/>
</dbReference>
<dbReference type="EMBL" id="PDUG01000001">
    <property type="protein sequence ID" value="PIC50439.1"/>
    <property type="molecule type" value="Genomic_DNA"/>
</dbReference>
<feature type="domain" description="Peptidase M12A" evidence="3">
    <location>
        <begin position="62"/>
        <end position="141"/>
    </location>
</feature>
<reference evidence="5" key="1">
    <citation type="submission" date="2017-10" db="EMBL/GenBank/DDBJ databases">
        <title>Rapid genome shrinkage in a self-fertile nematode reveals novel sperm competition proteins.</title>
        <authorList>
            <person name="Yin D."/>
            <person name="Schwarz E.M."/>
            <person name="Thomas C.G."/>
            <person name="Felde R.L."/>
            <person name="Korf I.F."/>
            <person name="Cutter A.D."/>
            <person name="Schartner C.M."/>
            <person name="Ralston E.J."/>
            <person name="Meyer B.J."/>
            <person name="Haag E.S."/>
        </authorList>
    </citation>
    <scope>NUCLEOTIDE SEQUENCE [LARGE SCALE GENOMIC DNA]</scope>
    <source>
        <strain evidence="5">JU1422</strain>
    </source>
</reference>
<dbReference type="OrthoDB" id="7721051at2759"/>
<dbReference type="InterPro" id="IPR001506">
    <property type="entry name" value="Peptidase_M12A"/>
</dbReference>
<dbReference type="AlphaFoldDB" id="A0A2G5VF85"/>
<proteinExistence type="predicted"/>
<evidence type="ECO:0000256" key="1">
    <source>
        <dbReference type="PROSITE-ProRule" id="PRU01211"/>
    </source>
</evidence>
<dbReference type="GO" id="GO:0004222">
    <property type="term" value="F:metalloendopeptidase activity"/>
    <property type="evidence" value="ECO:0007669"/>
    <property type="project" value="InterPro"/>
</dbReference>
<evidence type="ECO:0000313" key="4">
    <source>
        <dbReference type="EMBL" id="PIC50439.1"/>
    </source>
</evidence>